<protein>
    <submittedName>
        <fullName evidence="9">Neur_chan_LBD domain-containing protein</fullName>
    </submittedName>
</protein>
<proteinExistence type="predicted"/>
<dbReference type="Proteomes" id="UP000274131">
    <property type="component" value="Unassembled WGS sequence"/>
</dbReference>
<dbReference type="InterPro" id="IPR006201">
    <property type="entry name" value="Neur_channel"/>
</dbReference>
<dbReference type="Pfam" id="PF02931">
    <property type="entry name" value="Neur_chan_LBD"/>
    <property type="match status" value="1"/>
</dbReference>
<dbReference type="Gene3D" id="2.70.170.10">
    <property type="entry name" value="Neurotransmitter-gated ion-channel ligand-binding domain"/>
    <property type="match status" value="1"/>
</dbReference>
<feature type="transmembrane region" description="Helical" evidence="5">
    <location>
        <begin position="250"/>
        <end position="268"/>
    </location>
</feature>
<dbReference type="GO" id="GO:0016020">
    <property type="term" value="C:membrane"/>
    <property type="evidence" value="ECO:0007669"/>
    <property type="project" value="UniProtKB-SubCell"/>
</dbReference>
<feature type="domain" description="Neurotransmitter-gated ion-channel ligand-binding" evidence="6">
    <location>
        <begin position="36"/>
        <end position="198"/>
    </location>
</feature>
<sequence>MEQSNMSLESEQGKGSSHSLFKEGIQNIDDDRYVRNETAVVVTVSLTVERIEQLDERKQEVNIDVIINEHWIDENMKKKQQIPGTLLVDPSSDLIWKPNTIIAGAVLQKSSRHERLGESMTVNADGSVWYVHRHRLSVFCPMNFERLPFDTQKCKLYLAAERFPKIVEYHWESVSPQYVKIDNTLPLFHIEKISFGSDAAADNDQLTSPLYFTLLMKRELGFYFIHIFTPLVLLVNLSWITFSLHPSKEVTRILFMTLIMSSVINFSLPPTTYRKAVDTWTGSNLLMIVYY</sequence>
<reference evidence="9" key="1">
    <citation type="submission" date="2017-02" db="UniProtKB">
        <authorList>
            <consortium name="WormBaseParasite"/>
        </authorList>
    </citation>
    <scope>IDENTIFICATION</scope>
</reference>
<keyword evidence="2 5" id="KW-0812">Transmembrane</keyword>
<dbReference type="PANTHER" id="PTHR18945">
    <property type="entry name" value="NEUROTRANSMITTER GATED ION CHANNEL"/>
    <property type="match status" value="1"/>
</dbReference>
<dbReference type="InterPro" id="IPR038050">
    <property type="entry name" value="Neuro_actylchol_rec"/>
</dbReference>
<dbReference type="STRING" id="51028.A0A0N4VJ93"/>
<evidence type="ECO:0000313" key="8">
    <source>
        <dbReference type="Proteomes" id="UP000274131"/>
    </source>
</evidence>
<reference evidence="7 8" key="2">
    <citation type="submission" date="2018-10" db="EMBL/GenBank/DDBJ databases">
        <authorList>
            <consortium name="Pathogen Informatics"/>
        </authorList>
    </citation>
    <scope>NUCLEOTIDE SEQUENCE [LARGE SCALE GENOMIC DNA]</scope>
</reference>
<dbReference type="Gene3D" id="1.20.58.390">
    <property type="entry name" value="Neurotransmitter-gated ion-channel transmembrane domain"/>
    <property type="match status" value="1"/>
</dbReference>
<dbReference type="GO" id="GO:0004888">
    <property type="term" value="F:transmembrane signaling receptor activity"/>
    <property type="evidence" value="ECO:0007669"/>
    <property type="project" value="InterPro"/>
</dbReference>
<evidence type="ECO:0000313" key="9">
    <source>
        <dbReference type="WBParaSite" id="EVEC_0001091401-mRNA-1"/>
    </source>
</evidence>
<dbReference type="InterPro" id="IPR036719">
    <property type="entry name" value="Neuro-gated_channel_TM_sf"/>
</dbReference>
<dbReference type="AlphaFoldDB" id="A0A0N4VJ93"/>
<accession>A0A0N4VJ93</accession>
<dbReference type="SUPFAM" id="SSF63712">
    <property type="entry name" value="Nicotinic receptor ligand binding domain-like"/>
    <property type="match status" value="1"/>
</dbReference>
<evidence type="ECO:0000256" key="4">
    <source>
        <dbReference type="ARBA" id="ARBA00023136"/>
    </source>
</evidence>
<evidence type="ECO:0000256" key="2">
    <source>
        <dbReference type="ARBA" id="ARBA00022692"/>
    </source>
</evidence>
<feature type="transmembrane region" description="Helical" evidence="5">
    <location>
        <begin position="220"/>
        <end position="244"/>
    </location>
</feature>
<keyword evidence="4 5" id="KW-0472">Membrane</keyword>
<dbReference type="InterPro" id="IPR036734">
    <property type="entry name" value="Neur_chan_lig-bd_sf"/>
</dbReference>
<name>A0A0N4VJ93_ENTVE</name>
<dbReference type="WBParaSite" id="EVEC_0001091401-mRNA-1">
    <property type="protein sequence ID" value="EVEC_0001091401-mRNA-1"/>
    <property type="gene ID" value="EVEC_0001091401"/>
</dbReference>
<dbReference type="EMBL" id="UXUI01010659">
    <property type="protein sequence ID" value="VDD95488.1"/>
    <property type="molecule type" value="Genomic_DNA"/>
</dbReference>
<evidence type="ECO:0000256" key="1">
    <source>
        <dbReference type="ARBA" id="ARBA00004141"/>
    </source>
</evidence>
<evidence type="ECO:0000259" key="6">
    <source>
        <dbReference type="Pfam" id="PF02931"/>
    </source>
</evidence>
<evidence type="ECO:0000256" key="3">
    <source>
        <dbReference type="ARBA" id="ARBA00022989"/>
    </source>
</evidence>
<dbReference type="OrthoDB" id="5975154at2759"/>
<comment type="subcellular location">
    <subcellularLocation>
        <location evidence="1">Membrane</location>
        <topology evidence="1">Multi-pass membrane protein</topology>
    </subcellularLocation>
</comment>
<evidence type="ECO:0000313" key="7">
    <source>
        <dbReference type="EMBL" id="VDD95488.1"/>
    </source>
</evidence>
<dbReference type="GO" id="GO:0005230">
    <property type="term" value="F:extracellular ligand-gated monoatomic ion channel activity"/>
    <property type="evidence" value="ECO:0007669"/>
    <property type="project" value="InterPro"/>
</dbReference>
<evidence type="ECO:0000256" key="5">
    <source>
        <dbReference type="SAM" id="Phobius"/>
    </source>
</evidence>
<dbReference type="InterPro" id="IPR006202">
    <property type="entry name" value="Neur_chan_lig-bd"/>
</dbReference>
<keyword evidence="3 5" id="KW-1133">Transmembrane helix</keyword>
<organism evidence="9">
    <name type="scientific">Enterobius vermicularis</name>
    <name type="common">Human pinworm</name>
    <dbReference type="NCBI Taxonomy" id="51028"/>
    <lineage>
        <taxon>Eukaryota</taxon>
        <taxon>Metazoa</taxon>
        <taxon>Ecdysozoa</taxon>
        <taxon>Nematoda</taxon>
        <taxon>Chromadorea</taxon>
        <taxon>Rhabditida</taxon>
        <taxon>Spirurina</taxon>
        <taxon>Oxyuridomorpha</taxon>
        <taxon>Oxyuroidea</taxon>
        <taxon>Oxyuridae</taxon>
        <taxon>Enterobius</taxon>
    </lineage>
</organism>
<dbReference type="PRINTS" id="PR00252">
    <property type="entry name" value="NRIONCHANNEL"/>
</dbReference>
<keyword evidence="8" id="KW-1185">Reference proteome</keyword>
<dbReference type="SUPFAM" id="SSF90112">
    <property type="entry name" value="Neurotransmitter-gated ion-channel transmembrane pore"/>
    <property type="match status" value="1"/>
</dbReference>
<gene>
    <name evidence="7" type="ORF">EVEC_LOCUS10239</name>
</gene>